<keyword evidence="5" id="KW-0862">Zinc</keyword>
<feature type="region of interest" description="Disordered" evidence="10">
    <location>
        <begin position="166"/>
        <end position="246"/>
    </location>
</feature>
<evidence type="ECO:0000256" key="5">
    <source>
        <dbReference type="ARBA" id="ARBA00022833"/>
    </source>
</evidence>
<feature type="domain" description="C2H2-type" evidence="11">
    <location>
        <begin position="120"/>
        <end position="147"/>
    </location>
</feature>
<keyword evidence="8" id="KW-0539">Nucleus</keyword>
<proteinExistence type="predicted"/>
<keyword evidence="6" id="KW-0805">Transcription regulation</keyword>
<feature type="domain" description="C2H2-type" evidence="11">
    <location>
        <begin position="631"/>
        <end position="660"/>
    </location>
</feature>
<dbReference type="SMART" id="SM00355">
    <property type="entry name" value="ZnF_C2H2"/>
    <property type="match status" value="9"/>
</dbReference>
<evidence type="ECO:0000256" key="1">
    <source>
        <dbReference type="ARBA" id="ARBA00004123"/>
    </source>
</evidence>
<dbReference type="Pfam" id="PF00096">
    <property type="entry name" value="zf-C2H2"/>
    <property type="match status" value="4"/>
</dbReference>
<feature type="region of interest" description="Disordered" evidence="10">
    <location>
        <begin position="326"/>
        <end position="396"/>
    </location>
</feature>
<dbReference type="FunFam" id="3.30.160.60:FF:001151">
    <property type="entry name" value="zinc finger homeobox protein 3"/>
    <property type="match status" value="1"/>
</dbReference>
<dbReference type="GO" id="GO:1902000">
    <property type="term" value="P:homogentisate catabolic process"/>
    <property type="evidence" value="ECO:0007669"/>
    <property type="project" value="TreeGrafter"/>
</dbReference>
<feature type="compositionally biased region" description="Acidic residues" evidence="10">
    <location>
        <begin position="973"/>
        <end position="985"/>
    </location>
</feature>
<feature type="region of interest" description="Disordered" evidence="10">
    <location>
        <begin position="960"/>
        <end position="1017"/>
    </location>
</feature>
<dbReference type="Gene3D" id="3.30.160.60">
    <property type="entry name" value="Classic Zinc Finger"/>
    <property type="match status" value="4"/>
</dbReference>
<comment type="caution">
    <text evidence="12">The sequence shown here is derived from an EMBL/GenBank/DDBJ whole genome shotgun (WGS) entry which is preliminary data.</text>
</comment>
<dbReference type="Pfam" id="PF12874">
    <property type="entry name" value="zf-met"/>
    <property type="match status" value="1"/>
</dbReference>
<evidence type="ECO:0000256" key="10">
    <source>
        <dbReference type="SAM" id="MobiDB-lite"/>
    </source>
</evidence>
<name>A0AAV5UCG0_9BILA</name>
<dbReference type="PROSITE" id="PS00028">
    <property type="entry name" value="ZINC_FINGER_C2H2_1"/>
    <property type="match status" value="6"/>
</dbReference>
<dbReference type="GO" id="GO:0006559">
    <property type="term" value="P:L-phenylalanine catabolic process"/>
    <property type="evidence" value="ECO:0007669"/>
    <property type="project" value="TreeGrafter"/>
</dbReference>
<feature type="domain" description="C2H2-type" evidence="11">
    <location>
        <begin position="908"/>
        <end position="937"/>
    </location>
</feature>
<feature type="compositionally biased region" description="Basic and acidic residues" evidence="10">
    <location>
        <begin position="373"/>
        <end position="388"/>
    </location>
</feature>
<keyword evidence="3" id="KW-0677">Repeat</keyword>
<evidence type="ECO:0000256" key="2">
    <source>
        <dbReference type="ARBA" id="ARBA00022723"/>
    </source>
</evidence>
<feature type="non-terminal residue" evidence="12">
    <location>
        <position position="1"/>
    </location>
</feature>
<dbReference type="EMBL" id="BTSX01000006">
    <property type="protein sequence ID" value="GMT04625.1"/>
    <property type="molecule type" value="Genomic_DNA"/>
</dbReference>
<dbReference type="InterPro" id="IPR013087">
    <property type="entry name" value="Znf_C2H2_type"/>
</dbReference>
<dbReference type="SUPFAM" id="SSF57667">
    <property type="entry name" value="beta-beta-alpha zinc fingers"/>
    <property type="match status" value="4"/>
</dbReference>
<dbReference type="AlphaFoldDB" id="A0AAV5UCG0"/>
<protein>
    <recommendedName>
        <fullName evidence="11">C2H2-type domain-containing protein</fullName>
    </recommendedName>
</protein>
<keyword evidence="4 9" id="KW-0863">Zinc-finger</keyword>
<dbReference type="FunFam" id="3.30.160.60:FF:000594">
    <property type="entry name" value="Transcription factor HIVEP2"/>
    <property type="match status" value="1"/>
</dbReference>
<evidence type="ECO:0000256" key="3">
    <source>
        <dbReference type="ARBA" id="ARBA00022737"/>
    </source>
</evidence>
<evidence type="ECO:0000256" key="8">
    <source>
        <dbReference type="ARBA" id="ARBA00023242"/>
    </source>
</evidence>
<dbReference type="GO" id="GO:0006355">
    <property type="term" value="P:regulation of DNA-templated transcription"/>
    <property type="evidence" value="ECO:0007669"/>
    <property type="project" value="UniProtKB-ARBA"/>
</dbReference>
<keyword evidence="13" id="KW-1185">Reference proteome</keyword>
<dbReference type="Proteomes" id="UP001432027">
    <property type="component" value="Unassembled WGS sequence"/>
</dbReference>
<dbReference type="PANTHER" id="PTHR43069:SF2">
    <property type="entry name" value="FUMARYLACETOACETASE"/>
    <property type="match status" value="1"/>
</dbReference>
<dbReference type="GO" id="GO:0004334">
    <property type="term" value="F:fumarylacetoacetase activity"/>
    <property type="evidence" value="ECO:0007669"/>
    <property type="project" value="InterPro"/>
</dbReference>
<reference evidence="12" key="1">
    <citation type="submission" date="2023-10" db="EMBL/GenBank/DDBJ databases">
        <title>Genome assembly of Pristionchus species.</title>
        <authorList>
            <person name="Yoshida K."/>
            <person name="Sommer R.J."/>
        </authorList>
    </citation>
    <scope>NUCLEOTIDE SEQUENCE</scope>
    <source>
        <strain evidence="12">RS0144</strain>
    </source>
</reference>
<dbReference type="InterPro" id="IPR005959">
    <property type="entry name" value="Fumarylacetoacetase"/>
</dbReference>
<evidence type="ECO:0000256" key="4">
    <source>
        <dbReference type="ARBA" id="ARBA00022771"/>
    </source>
</evidence>
<keyword evidence="2" id="KW-0479">Metal-binding</keyword>
<evidence type="ECO:0000256" key="9">
    <source>
        <dbReference type="PROSITE-ProRule" id="PRU00042"/>
    </source>
</evidence>
<evidence type="ECO:0000256" key="7">
    <source>
        <dbReference type="ARBA" id="ARBA00023163"/>
    </source>
</evidence>
<dbReference type="PROSITE" id="PS50157">
    <property type="entry name" value="ZINC_FINGER_C2H2_2"/>
    <property type="match status" value="6"/>
</dbReference>
<evidence type="ECO:0000313" key="12">
    <source>
        <dbReference type="EMBL" id="GMT04625.1"/>
    </source>
</evidence>
<evidence type="ECO:0000313" key="13">
    <source>
        <dbReference type="Proteomes" id="UP001432027"/>
    </source>
</evidence>
<dbReference type="GO" id="GO:0006572">
    <property type="term" value="P:L-tyrosine catabolic process"/>
    <property type="evidence" value="ECO:0007669"/>
    <property type="project" value="TreeGrafter"/>
</dbReference>
<organism evidence="12 13">
    <name type="scientific">Pristionchus entomophagus</name>
    <dbReference type="NCBI Taxonomy" id="358040"/>
    <lineage>
        <taxon>Eukaryota</taxon>
        <taxon>Metazoa</taxon>
        <taxon>Ecdysozoa</taxon>
        <taxon>Nematoda</taxon>
        <taxon>Chromadorea</taxon>
        <taxon>Rhabditida</taxon>
        <taxon>Rhabditina</taxon>
        <taxon>Diplogasteromorpha</taxon>
        <taxon>Diplogasteroidea</taxon>
        <taxon>Neodiplogasteridae</taxon>
        <taxon>Pristionchus</taxon>
    </lineage>
</organism>
<comment type="subcellular location">
    <subcellularLocation>
        <location evidence="1">Nucleus</location>
    </subcellularLocation>
</comment>
<keyword evidence="7" id="KW-0804">Transcription</keyword>
<dbReference type="GO" id="GO:0005634">
    <property type="term" value="C:nucleus"/>
    <property type="evidence" value="ECO:0007669"/>
    <property type="project" value="UniProtKB-SubCell"/>
</dbReference>
<dbReference type="GO" id="GO:0008270">
    <property type="term" value="F:zinc ion binding"/>
    <property type="evidence" value="ECO:0007669"/>
    <property type="project" value="UniProtKB-KW"/>
</dbReference>
<feature type="domain" description="C2H2-type" evidence="11">
    <location>
        <begin position="513"/>
        <end position="540"/>
    </location>
</feature>
<sequence>SLGGREAKDLSIDEDLTAIVEERRRAMERVKEEEEHEAAIMAAKEHTMTSLGLKTGEKRRHRDTTSVDRMSIGDITSLLDMCPEEVPPMAKMQAQRDPVIGGYKTDEVYVYVRGRGRGRYVCDRCGIRCKKPSMLKKHIKSHTDVRPYQCTECNFSFKTKGNLTKHLASKAHRRKTTPTEGIGAHSLPSSRSNRRRSEIDVVGSDSEDEDDDDDDEGMEMGAIDDDVTKEMDINIDNGGSDDDFDELDYGEEDETVGRGHLPSADRHPYHKFGQEQILIERRAHTPPTCWVRAPERQGDKGTPQWPVTAYSNRGYCRRCTSAPPVVQTMKGEKEEEEEKGGEAGEKRRRDRRRHRKREGGDTRGNASAASSKGGEEKRGESGGGRERGPGTTVPGTVGLYAAAQQSDVQLSMTNATLSTQQAGRIQQQMNSSYSSCLLDVPKLASVLPPSASSLLTQGTSDQMQAAASLHPSTLAAARSLVASPFIPIQGQAGSSGGTSASTPLGYQLETEEMKCGECDRVFRKASDYTMHVHTHNLERSKMRLLYTCPECKLGHKSKQQLARHIEVAHPLLAARGGAAAAAEEIAARQRSSSSCCSVVGGMNATAAAQELPIEQTILNVTTNMSNNPRSFVCVDCNIGFRKHGILAKHLRSKTHVMKLETQKLLPEDSLTLITKRDNGTCLNEVDTTSCDTARRSILRIVDRIRGENAAAAASVQVQALPSQTNGPHSVDEQRRLVLPIAAPHSTVPAATAADSVTATAAAIFAQQQRGAVQPTTVDLLELLAMAHRSLTGTANTSTESAASAAPATTTVASVSVWMPPKAEEVQQTAAAAAAALAAVSLPQPTIQRRPSFDANGYVDRLGNGHSSTAVTPPALTRCGVCEMNFENPMDHQIHMMTDHIVMRDGHDFACPRPNCDKVYPNQESLRVHILAHFRQQEKEEETMGGTTILRPFDFATGTTAAAAAGKEEGEASASDEDTMEMEGGGEESSCPSRARISEEEDDNRGEMEVEVRPEREESRGGLACSMCNAPPFETAAALQTHWMTIHIALRPHVCTTCDASFTQKEQLDFHISTTHRQ</sequence>
<feature type="compositionally biased region" description="Basic residues" evidence="10">
    <location>
        <begin position="167"/>
        <end position="176"/>
    </location>
</feature>
<gene>
    <name evidence="12" type="ORF">PENTCL1PPCAC_26799</name>
</gene>
<feature type="compositionally biased region" description="Basic and acidic residues" evidence="10">
    <location>
        <begin position="1004"/>
        <end position="1017"/>
    </location>
</feature>
<feature type="compositionally biased region" description="Basic residues" evidence="10">
    <location>
        <begin position="348"/>
        <end position="357"/>
    </location>
</feature>
<evidence type="ECO:0000259" key="11">
    <source>
        <dbReference type="PROSITE" id="PS50157"/>
    </source>
</evidence>
<feature type="domain" description="C2H2-type" evidence="11">
    <location>
        <begin position="1052"/>
        <end position="1077"/>
    </location>
</feature>
<dbReference type="InterPro" id="IPR036236">
    <property type="entry name" value="Znf_C2H2_sf"/>
</dbReference>
<dbReference type="PANTHER" id="PTHR43069">
    <property type="entry name" value="FUMARYLACETOACETASE"/>
    <property type="match status" value="1"/>
</dbReference>
<feature type="compositionally biased region" description="Acidic residues" evidence="10">
    <location>
        <begin position="205"/>
        <end position="225"/>
    </location>
</feature>
<accession>A0AAV5UCG0</accession>
<feature type="domain" description="C2H2-type" evidence="11">
    <location>
        <begin position="148"/>
        <end position="177"/>
    </location>
</feature>
<evidence type="ECO:0000256" key="6">
    <source>
        <dbReference type="ARBA" id="ARBA00023015"/>
    </source>
</evidence>